<organism evidence="8 9">
    <name type="scientific">Anaerotignum lactatifermentans DSM 14214</name>
    <dbReference type="NCBI Taxonomy" id="1121323"/>
    <lineage>
        <taxon>Bacteria</taxon>
        <taxon>Bacillati</taxon>
        <taxon>Bacillota</taxon>
        <taxon>Clostridia</taxon>
        <taxon>Lachnospirales</taxon>
        <taxon>Anaerotignaceae</taxon>
        <taxon>Anaerotignum</taxon>
    </lineage>
</organism>
<dbReference type="GO" id="GO:0030170">
    <property type="term" value="F:pyridoxal phosphate binding"/>
    <property type="evidence" value="ECO:0007669"/>
    <property type="project" value="InterPro"/>
</dbReference>
<dbReference type="Proteomes" id="UP000183975">
    <property type="component" value="Unassembled WGS sequence"/>
</dbReference>
<evidence type="ECO:0000256" key="4">
    <source>
        <dbReference type="ARBA" id="ARBA00022679"/>
    </source>
</evidence>
<dbReference type="GO" id="GO:0008483">
    <property type="term" value="F:transaminase activity"/>
    <property type="evidence" value="ECO:0007669"/>
    <property type="project" value="UniProtKB-KW"/>
</dbReference>
<dbReference type="InterPro" id="IPR050596">
    <property type="entry name" value="AspAT/PAT-like"/>
</dbReference>
<proteinExistence type="inferred from homology"/>
<keyword evidence="9" id="KW-1185">Reference proteome</keyword>
<keyword evidence="3 6" id="KW-0032">Aminotransferase</keyword>
<evidence type="ECO:0000313" key="9">
    <source>
        <dbReference type="Proteomes" id="UP000183975"/>
    </source>
</evidence>
<dbReference type="RefSeq" id="WP_072850065.1">
    <property type="nucleotide sequence ID" value="NZ_FRAH01000016.1"/>
</dbReference>
<dbReference type="InterPro" id="IPR004838">
    <property type="entry name" value="NHTrfase_class1_PyrdxlP-BS"/>
</dbReference>
<gene>
    <name evidence="8" type="ORF">SAMN02745138_01188</name>
</gene>
<dbReference type="EMBL" id="FRAH01000016">
    <property type="protein sequence ID" value="SHK12262.1"/>
    <property type="molecule type" value="Genomic_DNA"/>
</dbReference>
<keyword evidence="5" id="KW-0663">Pyridoxal phosphate</keyword>
<evidence type="ECO:0000313" key="8">
    <source>
        <dbReference type="EMBL" id="SHK12262.1"/>
    </source>
</evidence>
<dbReference type="PROSITE" id="PS00105">
    <property type="entry name" value="AA_TRANSFER_CLASS_1"/>
    <property type="match status" value="1"/>
</dbReference>
<feature type="domain" description="Aminotransferase class I/classII large" evidence="7">
    <location>
        <begin position="30"/>
        <end position="390"/>
    </location>
</feature>
<dbReference type="PANTHER" id="PTHR46383">
    <property type="entry name" value="ASPARTATE AMINOTRANSFERASE"/>
    <property type="match status" value="1"/>
</dbReference>
<evidence type="ECO:0000256" key="3">
    <source>
        <dbReference type="ARBA" id="ARBA00022576"/>
    </source>
</evidence>
<dbReference type="AlphaFoldDB" id="A0A1M6PWH9"/>
<dbReference type="Gene3D" id="3.90.1150.10">
    <property type="entry name" value="Aspartate Aminotransferase, domain 1"/>
    <property type="match status" value="1"/>
</dbReference>
<reference evidence="8 9" key="1">
    <citation type="submission" date="2016-11" db="EMBL/GenBank/DDBJ databases">
        <authorList>
            <person name="Jaros S."/>
            <person name="Januszkiewicz K."/>
            <person name="Wedrychowicz H."/>
        </authorList>
    </citation>
    <scope>NUCLEOTIDE SEQUENCE [LARGE SCALE GENOMIC DNA]</scope>
    <source>
        <strain evidence="8 9">DSM 14214</strain>
    </source>
</reference>
<accession>A0A1M6PWH9</accession>
<evidence type="ECO:0000256" key="5">
    <source>
        <dbReference type="ARBA" id="ARBA00022898"/>
    </source>
</evidence>
<dbReference type="CDD" id="cd00609">
    <property type="entry name" value="AAT_like"/>
    <property type="match status" value="1"/>
</dbReference>
<dbReference type="InterPro" id="IPR004839">
    <property type="entry name" value="Aminotransferase_I/II_large"/>
</dbReference>
<dbReference type="EC" id="2.6.1.-" evidence="6"/>
<protein>
    <recommendedName>
        <fullName evidence="6">Aminotransferase</fullName>
        <ecNumber evidence="6">2.6.1.-</ecNumber>
    </recommendedName>
</protein>
<dbReference type="Gene3D" id="3.40.640.10">
    <property type="entry name" value="Type I PLP-dependent aspartate aminotransferase-like (Major domain)"/>
    <property type="match status" value="1"/>
</dbReference>
<dbReference type="PANTHER" id="PTHR46383:SF1">
    <property type="entry name" value="ASPARTATE AMINOTRANSFERASE"/>
    <property type="match status" value="1"/>
</dbReference>
<dbReference type="Pfam" id="PF00155">
    <property type="entry name" value="Aminotran_1_2"/>
    <property type="match status" value="1"/>
</dbReference>
<evidence type="ECO:0000256" key="6">
    <source>
        <dbReference type="RuleBase" id="RU000481"/>
    </source>
</evidence>
<dbReference type="GO" id="GO:0006520">
    <property type="term" value="P:amino acid metabolic process"/>
    <property type="evidence" value="ECO:0007669"/>
    <property type="project" value="InterPro"/>
</dbReference>
<dbReference type="InterPro" id="IPR015424">
    <property type="entry name" value="PyrdxlP-dep_Trfase"/>
</dbReference>
<evidence type="ECO:0000256" key="1">
    <source>
        <dbReference type="ARBA" id="ARBA00001933"/>
    </source>
</evidence>
<dbReference type="InterPro" id="IPR015421">
    <property type="entry name" value="PyrdxlP-dep_Trfase_major"/>
</dbReference>
<sequence>MEVSRRAQSIKASSTLAISAKAAELKAQGKDMVTFGVGEPDFDTPAHIREAAKKAIDEGKTRYTPAAGTPALRKAVCDKLKKDNGLDYEPAQVVISNGAKHSLMNAFMAILNEGDEVIIPAPFWLSYAEMVKIAGGVPVVVHTKKENNFMLTKEELEGAYTAKTKALILTSPSNPTGMISSLEDLQMVADFAVKHDIFVISDEIYEKLIYDEGKKHISIASLSKEIYDRTIVINGVSKSYAMTGWRIGFAAAPLEVAKLMSSLQSHMASNPNSIAQEATLAALEGPQDCVTEMCKEFKKRRDYIYEREEAIPMISALKPEGAFYLFVDVSGTYGKSYEGKEIHSAADFAAILIAEKYVAVVPCADFGMPDYIRLSYATDMEQIKKGMDRIEEMVKALA</sequence>
<evidence type="ECO:0000256" key="2">
    <source>
        <dbReference type="ARBA" id="ARBA00007441"/>
    </source>
</evidence>
<comment type="cofactor">
    <cofactor evidence="1 6">
        <name>pyridoxal 5'-phosphate</name>
        <dbReference type="ChEBI" id="CHEBI:597326"/>
    </cofactor>
</comment>
<name>A0A1M6PWH9_9FIRM</name>
<dbReference type="FunFam" id="3.40.640.10:FF:000033">
    <property type="entry name" value="Aspartate aminotransferase"/>
    <property type="match status" value="1"/>
</dbReference>
<dbReference type="InterPro" id="IPR015422">
    <property type="entry name" value="PyrdxlP-dep_Trfase_small"/>
</dbReference>
<comment type="similarity">
    <text evidence="2 6">Belongs to the class-I pyridoxal-phosphate-dependent aminotransferase family.</text>
</comment>
<keyword evidence="4 6" id="KW-0808">Transferase</keyword>
<dbReference type="SUPFAM" id="SSF53383">
    <property type="entry name" value="PLP-dependent transferases"/>
    <property type="match status" value="1"/>
</dbReference>
<dbReference type="OrthoDB" id="9802328at2"/>
<evidence type="ECO:0000259" key="7">
    <source>
        <dbReference type="Pfam" id="PF00155"/>
    </source>
</evidence>